<dbReference type="eggNOG" id="arCOG02238">
    <property type="taxonomic scope" value="Archaea"/>
</dbReference>
<keyword evidence="3" id="KW-1185">Reference proteome</keyword>
<dbReference type="Gene3D" id="1.10.10.10">
    <property type="entry name" value="Winged helix-like DNA-binding domain superfamily/Winged helix DNA-binding domain"/>
    <property type="match status" value="1"/>
</dbReference>
<reference evidence="2" key="1">
    <citation type="submission" date="2006-12" db="EMBL/GenBank/DDBJ databases">
        <title>Complete sequence of Pyrobaculum islandicum DSM 4184.</title>
        <authorList>
            <person name="Copeland A."/>
            <person name="Lucas S."/>
            <person name="Lapidus A."/>
            <person name="Barry K."/>
            <person name="Detter J.C."/>
            <person name="Glavina del Rio T."/>
            <person name="Dalin E."/>
            <person name="Tice H."/>
            <person name="Pitluck S."/>
            <person name="Meincke L."/>
            <person name="Brettin T."/>
            <person name="Bruce D."/>
            <person name="Han C."/>
            <person name="Tapia R."/>
            <person name="Gilna P."/>
            <person name="Schmutz J."/>
            <person name="Larimer F."/>
            <person name="Land M."/>
            <person name="Hauser L."/>
            <person name="Kyrpides N."/>
            <person name="Mikhailova N."/>
            <person name="Cozen A.E."/>
            <person name="Fitz-Gibbon S.T."/>
            <person name="House C.H."/>
            <person name="Saltikov C."/>
            <person name="Lowe T."/>
            <person name="Richardson P."/>
        </authorList>
    </citation>
    <scope>NUCLEOTIDE SEQUENCE [LARGE SCALE GENOMIC DNA]</scope>
    <source>
        <strain evidence="2">DSM 4184</strain>
    </source>
</reference>
<dbReference type="GeneID" id="4617481"/>
<dbReference type="RefSeq" id="WP_011763727.1">
    <property type="nucleotide sequence ID" value="NC_008701.1"/>
</dbReference>
<dbReference type="InterPro" id="IPR036388">
    <property type="entry name" value="WH-like_DNA-bd_sf"/>
</dbReference>
<dbReference type="AlphaFoldDB" id="A1RW20"/>
<dbReference type="KEGG" id="pis:Pisl_2005"/>
<evidence type="ECO:0008006" key="4">
    <source>
        <dbReference type="Google" id="ProtNLM"/>
    </source>
</evidence>
<sequence>MGQRHRRRHRHSWGLAGARTEITTTLPFEELLYIPIKEAAGLHPTHYIELCSYEIEAMYLIHVAGLTTEEAAERVGVSKATFWRILEQARHKVARALAERLPLKLVSCKKEGPP</sequence>
<accession>A1RW20</accession>
<dbReference type="Proteomes" id="UP000002595">
    <property type="component" value="Chromosome"/>
</dbReference>
<dbReference type="PANTHER" id="PTHR37478">
    <property type="match status" value="1"/>
</dbReference>
<protein>
    <recommendedName>
        <fullName evidence="4">DUF134 domain-containing protein</fullName>
    </recommendedName>
</protein>
<evidence type="ECO:0000313" key="2">
    <source>
        <dbReference type="EMBL" id="ABL89152.1"/>
    </source>
</evidence>
<dbReference type="Pfam" id="PF02001">
    <property type="entry name" value="DUF134"/>
    <property type="match status" value="1"/>
</dbReference>
<name>A1RW20_PYRIL</name>
<dbReference type="InterPro" id="IPR013324">
    <property type="entry name" value="RNA_pol_sigma_r3/r4-like"/>
</dbReference>
<evidence type="ECO:0000256" key="1">
    <source>
        <dbReference type="ARBA" id="ARBA00009350"/>
    </source>
</evidence>
<dbReference type="STRING" id="384616.Pisl_2005"/>
<comment type="similarity">
    <text evidence="1">Belongs to the UPF0251 family.</text>
</comment>
<dbReference type="EMBL" id="CP000504">
    <property type="protein sequence ID" value="ABL89152.1"/>
    <property type="molecule type" value="Genomic_DNA"/>
</dbReference>
<evidence type="ECO:0000313" key="3">
    <source>
        <dbReference type="Proteomes" id="UP000002595"/>
    </source>
</evidence>
<dbReference type="PANTHER" id="PTHR37478:SF2">
    <property type="entry name" value="UPF0251 PROTEIN TK0562"/>
    <property type="match status" value="1"/>
</dbReference>
<dbReference type="SUPFAM" id="SSF88659">
    <property type="entry name" value="Sigma3 and sigma4 domains of RNA polymerase sigma factors"/>
    <property type="match status" value="1"/>
</dbReference>
<organism evidence="2 3">
    <name type="scientific">Pyrobaculum islandicum (strain DSM 4184 / JCM 9189 / GEO3)</name>
    <dbReference type="NCBI Taxonomy" id="384616"/>
    <lineage>
        <taxon>Archaea</taxon>
        <taxon>Thermoproteota</taxon>
        <taxon>Thermoprotei</taxon>
        <taxon>Thermoproteales</taxon>
        <taxon>Thermoproteaceae</taxon>
        <taxon>Pyrobaculum</taxon>
    </lineage>
</organism>
<dbReference type="InterPro" id="IPR002852">
    <property type="entry name" value="UPF0251"/>
</dbReference>
<proteinExistence type="inferred from homology"/>
<gene>
    <name evidence="2" type="ordered locus">Pisl_2005</name>
</gene>
<dbReference type="OrthoDB" id="31580at2157"/>
<dbReference type="HOGENOM" id="CLU_094511_2_0_2"/>